<dbReference type="InterPro" id="IPR035979">
    <property type="entry name" value="RBD_domain_sf"/>
</dbReference>
<comment type="subcellular location">
    <subcellularLocation>
        <location evidence="1">Nucleus</location>
        <location evidence="1">Nucleolus</location>
    </subcellularLocation>
</comment>
<feature type="region of interest" description="Disordered" evidence="6">
    <location>
        <begin position="276"/>
        <end position="302"/>
    </location>
</feature>
<accession>A0A1D2AJN2</accession>
<evidence type="ECO:0000256" key="3">
    <source>
        <dbReference type="ARBA" id="ARBA00023242"/>
    </source>
</evidence>
<dbReference type="InterPro" id="IPR012677">
    <property type="entry name" value="Nucleotide-bd_a/b_plait_sf"/>
</dbReference>
<evidence type="ECO:0000256" key="2">
    <source>
        <dbReference type="ARBA" id="ARBA00022884"/>
    </source>
</evidence>
<feature type="coiled-coil region" evidence="5">
    <location>
        <begin position="169"/>
        <end position="203"/>
    </location>
</feature>
<proteinExistence type="predicted"/>
<dbReference type="SMART" id="SM00360">
    <property type="entry name" value="RRM"/>
    <property type="match status" value="1"/>
</dbReference>
<dbReference type="GO" id="GO:0005730">
    <property type="term" value="C:nucleolus"/>
    <property type="evidence" value="ECO:0007669"/>
    <property type="project" value="UniProtKB-SubCell"/>
</dbReference>
<organism evidence="8">
    <name type="scientific">Ornithodoros brasiliensis</name>
    <name type="common">Mouro tick</name>
    <dbReference type="NCBI Taxonomy" id="888526"/>
    <lineage>
        <taxon>Eukaryota</taxon>
        <taxon>Metazoa</taxon>
        <taxon>Ecdysozoa</taxon>
        <taxon>Arthropoda</taxon>
        <taxon>Chelicerata</taxon>
        <taxon>Arachnida</taxon>
        <taxon>Acari</taxon>
        <taxon>Parasitiformes</taxon>
        <taxon>Ixodida</taxon>
        <taxon>Ixodoidea</taxon>
        <taxon>Argasidae</taxon>
        <taxon>Ornithodorinae</taxon>
        <taxon>Ornithodoros</taxon>
    </lineage>
</organism>
<evidence type="ECO:0000256" key="5">
    <source>
        <dbReference type="SAM" id="Coils"/>
    </source>
</evidence>
<reference evidence="8" key="1">
    <citation type="submission" date="2016-07" db="EMBL/GenBank/DDBJ databases">
        <title>Salivary Glands transcriptome analysis on engorged females of Ornithodoros brasiliensis (Acari:Argasidae).</title>
        <authorList>
            <person name="Simons S.M."/>
            <person name="Carvalho E."/>
            <person name="Junqueira-de-Azevedo I."/>
            <person name="Ho P.L."/>
            <person name="Giovanni D."/>
            <person name="Mendonca R."/>
            <person name="Onofrio V."/>
            <person name="Landulfo G."/>
            <person name="Ramirez D."/>
            <person name="Barros-Battesti D."/>
        </authorList>
    </citation>
    <scope>NUCLEOTIDE SEQUENCE</scope>
    <source>
        <strain evidence="8">Female</strain>
        <tissue evidence="8">Salivary gland</tissue>
    </source>
</reference>
<keyword evidence="5" id="KW-0175">Coiled coil</keyword>
<keyword evidence="2 4" id="KW-0694">RNA-binding</keyword>
<dbReference type="Pfam" id="PF00076">
    <property type="entry name" value="RRM_1"/>
    <property type="match status" value="1"/>
</dbReference>
<dbReference type="InterPro" id="IPR000504">
    <property type="entry name" value="RRM_dom"/>
</dbReference>
<feature type="domain" description="RRM" evidence="7">
    <location>
        <begin position="69"/>
        <end position="147"/>
    </location>
</feature>
<dbReference type="PANTHER" id="PTHR46754">
    <property type="entry name" value="MKI67 FHA DOMAIN-INTERACTING NUCLEOLAR PHOSPHOPROTEIN"/>
    <property type="match status" value="1"/>
</dbReference>
<feature type="compositionally biased region" description="Basic residues" evidence="6">
    <location>
        <begin position="290"/>
        <end position="302"/>
    </location>
</feature>
<dbReference type="SUPFAM" id="SSF54928">
    <property type="entry name" value="RNA-binding domain, RBD"/>
    <property type="match status" value="1"/>
</dbReference>
<evidence type="ECO:0000313" key="8">
    <source>
        <dbReference type="EMBL" id="JAT79301.1"/>
    </source>
</evidence>
<dbReference type="PROSITE" id="PS50102">
    <property type="entry name" value="RRM"/>
    <property type="match status" value="1"/>
</dbReference>
<protein>
    <submittedName>
        <fullName evidence="8">Mki67 interacting nucleolar phosphoprotein</fullName>
    </submittedName>
</protein>
<dbReference type="EMBL" id="GETE01000019">
    <property type="protein sequence ID" value="JAT79301.1"/>
    <property type="molecule type" value="Transcribed_RNA"/>
</dbReference>
<dbReference type="GO" id="GO:0003723">
    <property type="term" value="F:RNA binding"/>
    <property type="evidence" value="ECO:0007669"/>
    <property type="project" value="UniProtKB-UniRule"/>
</dbReference>
<evidence type="ECO:0000256" key="1">
    <source>
        <dbReference type="ARBA" id="ARBA00004604"/>
    </source>
</evidence>
<evidence type="ECO:0000259" key="7">
    <source>
        <dbReference type="PROSITE" id="PS50102"/>
    </source>
</evidence>
<dbReference type="Gene3D" id="3.30.70.330">
    <property type="match status" value="1"/>
</dbReference>
<dbReference type="CDD" id="cd12307">
    <property type="entry name" value="RRM_NIFK_like"/>
    <property type="match status" value="1"/>
</dbReference>
<name>A0A1D2AJN2_ORNBR</name>
<evidence type="ECO:0000256" key="6">
    <source>
        <dbReference type="SAM" id="MobiDB-lite"/>
    </source>
</evidence>
<evidence type="ECO:0000256" key="4">
    <source>
        <dbReference type="PROSITE-ProRule" id="PRU00176"/>
    </source>
</evidence>
<dbReference type="AlphaFoldDB" id="A0A1D2AJN2"/>
<keyword evidence="3" id="KW-0539">Nucleus</keyword>
<sequence length="302" mass="34524">LGLSCFCSTWKVFCFKMTPKAKASAKSDREVVGNQSTTRRPKKKLNLRLVKARQKFQHDDEVEDLGPRAVVYIKHIPHGFYEEEMRKFFSQFGIITNLRLSRSGKTGRSRGYAFVEFASEDVAKVVAETMDGYLFFNKLLRCSVMPKETVHPGLFKDFRYPFPLRKEIVRTVNNRKRTLEEDQKSAQRRLKRLKEMQKKLKKLGINYDFEPQVPEGLLASSKGPSVSKTPKDKGHKYQLLVDTSDVDISFKTPPGAVRVLKPKKAKTSTPALVDITSTIKTTGKSPRVSPVKRRRTATPKRK</sequence>
<feature type="non-terminal residue" evidence="8">
    <location>
        <position position="1"/>
    </location>
</feature>